<evidence type="ECO:0000256" key="3">
    <source>
        <dbReference type="SAM" id="MobiDB-lite"/>
    </source>
</evidence>
<dbReference type="GO" id="GO:0003700">
    <property type="term" value="F:DNA-binding transcription factor activity"/>
    <property type="evidence" value="ECO:0007669"/>
    <property type="project" value="TreeGrafter"/>
</dbReference>
<keyword evidence="6" id="KW-1185">Reference proteome</keyword>
<dbReference type="GO" id="GO:0000976">
    <property type="term" value="F:transcription cis-regulatory region binding"/>
    <property type="evidence" value="ECO:0007669"/>
    <property type="project" value="TreeGrafter"/>
</dbReference>
<feature type="domain" description="HTH tetR-type" evidence="4">
    <location>
        <begin position="25"/>
        <end position="85"/>
    </location>
</feature>
<dbReference type="OrthoDB" id="8535430at2"/>
<dbReference type="PANTHER" id="PTHR30055:SF226">
    <property type="entry name" value="HTH-TYPE TRANSCRIPTIONAL REGULATOR PKSA"/>
    <property type="match status" value="1"/>
</dbReference>
<protein>
    <submittedName>
        <fullName evidence="5">TetR/AcrR family transcriptional regulator</fullName>
    </submittedName>
</protein>
<dbReference type="SUPFAM" id="SSF46689">
    <property type="entry name" value="Homeodomain-like"/>
    <property type="match status" value="1"/>
</dbReference>
<keyword evidence="1 2" id="KW-0238">DNA-binding</keyword>
<dbReference type="AlphaFoldDB" id="A0A369UNS5"/>
<dbReference type="EMBL" id="QQAH01000008">
    <property type="protein sequence ID" value="RDD81973.1"/>
    <property type="molecule type" value="Genomic_DNA"/>
</dbReference>
<accession>A0A369UNS5</accession>
<proteinExistence type="predicted"/>
<gene>
    <name evidence="5" type="ORF">DVJ77_09280</name>
</gene>
<dbReference type="Gene3D" id="1.10.357.10">
    <property type="entry name" value="Tetracycline Repressor, domain 2"/>
    <property type="match status" value="1"/>
</dbReference>
<organism evidence="5 6">
    <name type="scientific">Dyella tabacisoli</name>
    <dbReference type="NCBI Taxonomy" id="2282381"/>
    <lineage>
        <taxon>Bacteria</taxon>
        <taxon>Pseudomonadati</taxon>
        <taxon>Pseudomonadota</taxon>
        <taxon>Gammaproteobacteria</taxon>
        <taxon>Lysobacterales</taxon>
        <taxon>Rhodanobacteraceae</taxon>
        <taxon>Dyella</taxon>
    </lineage>
</organism>
<dbReference type="PROSITE" id="PS50977">
    <property type="entry name" value="HTH_TETR_2"/>
    <property type="match status" value="1"/>
</dbReference>
<name>A0A369UNS5_9GAMM</name>
<dbReference type="PANTHER" id="PTHR30055">
    <property type="entry name" value="HTH-TYPE TRANSCRIPTIONAL REGULATOR RUTR"/>
    <property type="match status" value="1"/>
</dbReference>
<dbReference type="InterPro" id="IPR001647">
    <property type="entry name" value="HTH_TetR"/>
</dbReference>
<feature type="DNA-binding region" description="H-T-H motif" evidence="2">
    <location>
        <begin position="48"/>
        <end position="67"/>
    </location>
</feature>
<evidence type="ECO:0000256" key="1">
    <source>
        <dbReference type="ARBA" id="ARBA00023125"/>
    </source>
</evidence>
<dbReference type="PRINTS" id="PR00455">
    <property type="entry name" value="HTHTETR"/>
</dbReference>
<evidence type="ECO:0000256" key="2">
    <source>
        <dbReference type="PROSITE-ProRule" id="PRU00335"/>
    </source>
</evidence>
<dbReference type="Pfam" id="PF00440">
    <property type="entry name" value="TetR_N"/>
    <property type="match status" value="1"/>
</dbReference>
<evidence type="ECO:0000259" key="4">
    <source>
        <dbReference type="PROSITE" id="PS50977"/>
    </source>
</evidence>
<comment type="caution">
    <text evidence="5">The sequence shown here is derived from an EMBL/GenBank/DDBJ whole genome shotgun (WGS) entry which is preliminary data.</text>
</comment>
<evidence type="ECO:0000313" key="5">
    <source>
        <dbReference type="EMBL" id="RDD81973.1"/>
    </source>
</evidence>
<dbReference type="InterPro" id="IPR009057">
    <property type="entry name" value="Homeodomain-like_sf"/>
</dbReference>
<reference evidence="5 6" key="1">
    <citation type="submission" date="2018-07" db="EMBL/GenBank/DDBJ databases">
        <title>Dyella tabacisoli L4-6T, whole genome shotgun sequence.</title>
        <authorList>
            <person name="Zhou X.-K."/>
            <person name="Li W.-J."/>
            <person name="Duan Y.-Q."/>
        </authorList>
    </citation>
    <scope>NUCLEOTIDE SEQUENCE [LARGE SCALE GENOMIC DNA]</scope>
    <source>
        <strain evidence="5 6">L4-6</strain>
    </source>
</reference>
<dbReference type="Proteomes" id="UP000253782">
    <property type="component" value="Unassembled WGS sequence"/>
</dbReference>
<dbReference type="Gene3D" id="1.10.10.60">
    <property type="entry name" value="Homeodomain-like"/>
    <property type="match status" value="1"/>
</dbReference>
<feature type="region of interest" description="Disordered" evidence="3">
    <location>
        <begin position="1"/>
        <end position="26"/>
    </location>
</feature>
<dbReference type="InterPro" id="IPR050109">
    <property type="entry name" value="HTH-type_TetR-like_transc_reg"/>
</dbReference>
<sequence length="218" mass="23214">MDRSMEAKKIDSRMYRSRTTAERRTERRGKLVEAAIEAFSSSGYRNSSIEQLCAMAGTSTRNFYEEFGSKEELLHALYDDINKRALGAVAAAIAAADPENPKARVGAGVTAYLASVTADVRLARIAHVESVGISADMEAHRQAALDAFAAIIKQEAERMAMARQAPTRDFSLTAIALVGAIKGLAVTAATQGDGTASLKNVAAEATELMVAAILGPRH</sequence>
<evidence type="ECO:0000313" key="6">
    <source>
        <dbReference type="Proteomes" id="UP000253782"/>
    </source>
</evidence>